<dbReference type="GO" id="GO:0008137">
    <property type="term" value="F:NADH dehydrogenase (ubiquinone) activity"/>
    <property type="evidence" value="ECO:0007669"/>
    <property type="project" value="InterPro"/>
</dbReference>
<organism evidence="11 12">
    <name type="scientific">Lamprobacter modestohalophilus</name>
    <dbReference type="NCBI Taxonomy" id="1064514"/>
    <lineage>
        <taxon>Bacteria</taxon>
        <taxon>Pseudomonadati</taxon>
        <taxon>Pseudomonadota</taxon>
        <taxon>Gammaproteobacteria</taxon>
        <taxon>Chromatiales</taxon>
        <taxon>Chromatiaceae</taxon>
        <taxon>Lamprobacter</taxon>
    </lineage>
</organism>
<keyword evidence="5" id="KW-0560">Oxidoreductase</keyword>
<feature type="transmembrane region" description="Helical" evidence="9">
    <location>
        <begin position="404"/>
        <end position="424"/>
    </location>
</feature>
<dbReference type="AlphaFoldDB" id="A0A9X1B6G6"/>
<keyword evidence="4 9" id="KW-1133">Transmembrane helix</keyword>
<keyword evidence="3 7" id="KW-0812">Transmembrane</keyword>
<proteinExistence type="predicted"/>
<evidence type="ECO:0000256" key="4">
    <source>
        <dbReference type="ARBA" id="ARBA00022989"/>
    </source>
</evidence>
<sequence length="648" mass="67122">MIASLPMAELLVGVGLATPALAVLTCFVQPIRERLWVLLALIPLPALAAAIVALLVLGQGDIANGEVAAITLLFDPNGLAIGLVVDRPGAALLGVAALLWAAGGLYAAPMLQASPHRGRFTLFWLLTLTGSLGVFIAADLVSFYLFYGLVSLAAFGLIAHDGTAFARRATGLYLLLAILGEIALLLAFALLSASSPEPSLAIGSVVARLSGSPWSGLSLALLLLGFALKIALVPGHVWMPLAYTAAPFPAAAVLSGAAVKAGVIGLIRFLPFEAGAPSWGELLVVLGLISAFYGIAIGITQRNAKTVLAYSSISQMGLIAAATGLALRAGESAAVLLLTLYAAHHLLAKGALFLGLGVVADGVIQRRWLVLAPAALVGLGIAGLPLTGGAAAKLALKPLFDTPLLGLLAALSAAGSTLLMLHFLRRLWVSGDEAALSFGTATAPAANAAVTSPDEISPRVTSPEEISSSVTSPNVISPNEVSPDDTSPSADLSKATHLSRATASVTSFHANSPEAVNARSKGVFRRLLPWWLMALAALLLPWLLLPWLGLGTTQTWLARSINPADLWKASWPLLLGALAMLALWRWAERLPQVPAGDILVWSAPFRRLLSAIGAGVEVLDRGLRQWPVAGSALLLLSLLLWGGVLNAR</sequence>
<feature type="transmembrane region" description="Helical" evidence="9">
    <location>
        <begin position="245"/>
        <end position="270"/>
    </location>
</feature>
<evidence type="ECO:0000313" key="11">
    <source>
        <dbReference type="EMBL" id="MBK1620866.1"/>
    </source>
</evidence>
<comment type="subcellular location">
    <subcellularLocation>
        <location evidence="1">Cell membrane</location>
        <topology evidence="1">Multi-pass membrane protein</topology>
    </subcellularLocation>
    <subcellularLocation>
        <location evidence="7">Membrane</location>
        <topology evidence="7">Multi-pass membrane protein</topology>
    </subcellularLocation>
</comment>
<dbReference type="PANTHER" id="PTHR42682:SF4">
    <property type="entry name" value="NADH-UBIQUINONE_PLASTOQUINONE"/>
    <property type="match status" value="1"/>
</dbReference>
<dbReference type="InterPro" id="IPR003918">
    <property type="entry name" value="NADH_UbQ_OxRdtase"/>
</dbReference>
<evidence type="ECO:0000256" key="2">
    <source>
        <dbReference type="ARBA" id="ARBA00022475"/>
    </source>
</evidence>
<dbReference type="RefSeq" id="WP_200248395.1">
    <property type="nucleotide sequence ID" value="NZ_NRRY01000051.1"/>
</dbReference>
<evidence type="ECO:0000256" key="1">
    <source>
        <dbReference type="ARBA" id="ARBA00004651"/>
    </source>
</evidence>
<evidence type="ECO:0000256" key="5">
    <source>
        <dbReference type="ARBA" id="ARBA00023002"/>
    </source>
</evidence>
<evidence type="ECO:0000256" key="7">
    <source>
        <dbReference type="RuleBase" id="RU000320"/>
    </source>
</evidence>
<dbReference type="GO" id="GO:0016491">
    <property type="term" value="F:oxidoreductase activity"/>
    <property type="evidence" value="ECO:0007669"/>
    <property type="project" value="UniProtKB-KW"/>
</dbReference>
<evidence type="ECO:0000259" key="10">
    <source>
        <dbReference type="Pfam" id="PF00361"/>
    </source>
</evidence>
<feature type="transmembrane region" description="Helical" evidence="9">
    <location>
        <begin position="35"/>
        <end position="57"/>
    </location>
</feature>
<feature type="domain" description="NADH:quinone oxidoreductase/Mrp antiporter transmembrane" evidence="10">
    <location>
        <begin position="137"/>
        <end position="359"/>
    </location>
</feature>
<keyword evidence="2" id="KW-1003">Cell membrane</keyword>
<feature type="transmembrane region" description="Helical" evidence="9">
    <location>
        <begin position="368"/>
        <end position="392"/>
    </location>
</feature>
<accession>A0A9X1B6G6</accession>
<feature type="transmembrane region" description="Helical" evidence="9">
    <location>
        <begin position="527"/>
        <end position="549"/>
    </location>
</feature>
<protein>
    <recommendedName>
        <fullName evidence="10">NADH:quinone oxidoreductase/Mrp antiporter transmembrane domain-containing protein</fullName>
    </recommendedName>
</protein>
<keyword evidence="6 9" id="KW-0472">Membrane</keyword>
<feature type="compositionally biased region" description="Polar residues" evidence="8">
    <location>
        <begin position="464"/>
        <end position="490"/>
    </location>
</feature>
<dbReference type="EMBL" id="NRRY01000051">
    <property type="protein sequence ID" value="MBK1620866.1"/>
    <property type="molecule type" value="Genomic_DNA"/>
</dbReference>
<name>A0A9X1B6G6_9GAMM</name>
<feature type="transmembrane region" description="Helical" evidence="9">
    <location>
        <begin position="282"/>
        <end position="300"/>
    </location>
</feature>
<gene>
    <name evidence="11" type="ORF">CKO42_21035</name>
</gene>
<evidence type="ECO:0000256" key="6">
    <source>
        <dbReference type="ARBA" id="ARBA00023136"/>
    </source>
</evidence>
<dbReference type="PRINTS" id="PR01437">
    <property type="entry name" value="NUOXDRDTASE4"/>
</dbReference>
<dbReference type="InterPro" id="IPR001750">
    <property type="entry name" value="ND/Mrp_TM"/>
</dbReference>
<evidence type="ECO:0000313" key="12">
    <source>
        <dbReference type="Proteomes" id="UP001138768"/>
    </source>
</evidence>
<feature type="transmembrane region" description="Helical" evidence="9">
    <location>
        <begin position="172"/>
        <end position="194"/>
    </location>
</feature>
<feature type="transmembrane region" description="Helical" evidence="9">
    <location>
        <begin position="333"/>
        <end position="356"/>
    </location>
</feature>
<evidence type="ECO:0000256" key="9">
    <source>
        <dbReference type="SAM" id="Phobius"/>
    </source>
</evidence>
<keyword evidence="12" id="KW-1185">Reference proteome</keyword>
<dbReference type="Pfam" id="PF00361">
    <property type="entry name" value="Proton_antipo_M"/>
    <property type="match status" value="1"/>
</dbReference>
<comment type="caution">
    <text evidence="11">The sequence shown here is derived from an EMBL/GenBank/DDBJ whole genome shotgun (WGS) entry which is preliminary data.</text>
</comment>
<feature type="transmembrane region" description="Helical" evidence="9">
    <location>
        <begin position="214"/>
        <end position="233"/>
    </location>
</feature>
<feature type="transmembrane region" description="Helical" evidence="9">
    <location>
        <begin position="144"/>
        <end position="160"/>
    </location>
</feature>
<dbReference type="PANTHER" id="PTHR42682">
    <property type="entry name" value="HYDROGENASE-4 COMPONENT F"/>
    <property type="match status" value="1"/>
</dbReference>
<feature type="region of interest" description="Disordered" evidence="8">
    <location>
        <begin position="449"/>
        <end position="493"/>
    </location>
</feature>
<dbReference type="GO" id="GO:0005886">
    <property type="term" value="C:plasma membrane"/>
    <property type="evidence" value="ECO:0007669"/>
    <property type="project" value="UniProtKB-SubCell"/>
</dbReference>
<feature type="transmembrane region" description="Helical" evidence="9">
    <location>
        <begin position="6"/>
        <end position="28"/>
    </location>
</feature>
<feature type="transmembrane region" description="Helical" evidence="9">
    <location>
        <begin position="307"/>
        <end position="327"/>
    </location>
</feature>
<dbReference type="InterPro" id="IPR052175">
    <property type="entry name" value="ComplexI-like_HydComp"/>
</dbReference>
<evidence type="ECO:0000256" key="3">
    <source>
        <dbReference type="ARBA" id="ARBA00022692"/>
    </source>
</evidence>
<evidence type="ECO:0000256" key="8">
    <source>
        <dbReference type="SAM" id="MobiDB-lite"/>
    </source>
</evidence>
<dbReference type="Proteomes" id="UP001138768">
    <property type="component" value="Unassembled WGS sequence"/>
</dbReference>
<feature type="transmembrane region" description="Helical" evidence="9">
    <location>
        <begin position="628"/>
        <end position="647"/>
    </location>
</feature>
<reference evidence="11 12" key="1">
    <citation type="journal article" date="2020" name="Microorganisms">
        <title>Osmotic Adaptation and Compatible Solute Biosynthesis of Phototrophic Bacteria as Revealed from Genome Analyses.</title>
        <authorList>
            <person name="Imhoff J.F."/>
            <person name="Rahn T."/>
            <person name="Kunzel S."/>
            <person name="Keller A."/>
            <person name="Neulinger S.C."/>
        </authorList>
    </citation>
    <scope>NUCLEOTIDE SEQUENCE [LARGE SCALE GENOMIC DNA]</scope>
    <source>
        <strain evidence="11 12">DSM 25653</strain>
    </source>
</reference>
<dbReference type="GO" id="GO:0042773">
    <property type="term" value="P:ATP synthesis coupled electron transport"/>
    <property type="evidence" value="ECO:0007669"/>
    <property type="project" value="InterPro"/>
</dbReference>
<feature type="transmembrane region" description="Helical" evidence="9">
    <location>
        <begin position="89"/>
        <end position="108"/>
    </location>
</feature>